<keyword evidence="1" id="KW-0732">Signal</keyword>
<dbReference type="Proteomes" id="UP000666240">
    <property type="component" value="Unassembled WGS sequence"/>
</dbReference>
<gene>
    <name evidence="2" type="ORF">J5Y06_04065</name>
</gene>
<dbReference type="AlphaFoldDB" id="A0A8J7R572"/>
<accession>A0A8J7R572</accession>
<dbReference type="EMBL" id="JAGIYY010000001">
    <property type="protein sequence ID" value="MBP0437832.1"/>
    <property type="molecule type" value="Genomic_DNA"/>
</dbReference>
<comment type="caution">
    <text evidence="2">The sequence shown here is derived from an EMBL/GenBank/DDBJ whole genome shotgun (WGS) entry which is preliminary data.</text>
</comment>
<evidence type="ECO:0000313" key="2">
    <source>
        <dbReference type="EMBL" id="MBP0437832.1"/>
    </source>
</evidence>
<evidence type="ECO:0000313" key="3">
    <source>
        <dbReference type="Proteomes" id="UP000666240"/>
    </source>
</evidence>
<sequence>MVCVSKRLRLTVLAAFSLLAFVDQEASANPRAWQAAGAGAVAILPVPDKAYGIVGASLACAEQNWTLVLRTGRDWRRGLRTGGATPVAETGTAQLGIGRTTFAMPASHQGGTIALALPYEAIAPLQAATTLALEVGGAAGPASAKFSLTGSKRVLDALLPACSPRRMEGYDLVAFAPVGEAVAAAREALKDDIAAFKLATASEPRLQASRVFLDSKRSLLFTQLCGSSWYFGRSGCNVSAFASDGTTPLTRLVYENEGSTTYLDRTATSDGWPAITSVPLKGKPELTTFRWNDERYGVEPSLLAQE</sequence>
<name>A0A8J7R572_9HYPH</name>
<evidence type="ECO:0000256" key="1">
    <source>
        <dbReference type="SAM" id="SignalP"/>
    </source>
</evidence>
<organism evidence="2 3">
    <name type="scientific">Tianweitania sediminis</name>
    <dbReference type="NCBI Taxonomy" id="1502156"/>
    <lineage>
        <taxon>Bacteria</taxon>
        <taxon>Pseudomonadati</taxon>
        <taxon>Pseudomonadota</taxon>
        <taxon>Alphaproteobacteria</taxon>
        <taxon>Hyphomicrobiales</taxon>
        <taxon>Phyllobacteriaceae</taxon>
        <taxon>Tianweitania</taxon>
    </lineage>
</organism>
<feature type="chain" id="PRO_5035195390" evidence="1">
    <location>
        <begin position="29"/>
        <end position="306"/>
    </location>
</feature>
<reference evidence="2" key="1">
    <citation type="submission" date="2021-03" db="EMBL/GenBank/DDBJ databases">
        <title>Genome sequencing and assembly of Tianweitania sediminis.</title>
        <authorList>
            <person name="Chhetri G."/>
        </authorList>
    </citation>
    <scope>NUCLEOTIDE SEQUENCE</scope>
    <source>
        <strain evidence="2">Z8</strain>
    </source>
</reference>
<keyword evidence="3" id="KW-1185">Reference proteome</keyword>
<protein>
    <submittedName>
        <fullName evidence="2">Uncharacterized protein</fullName>
    </submittedName>
</protein>
<feature type="signal peptide" evidence="1">
    <location>
        <begin position="1"/>
        <end position="28"/>
    </location>
</feature>
<proteinExistence type="predicted"/>
<dbReference type="RefSeq" id="WP_209333801.1">
    <property type="nucleotide sequence ID" value="NZ_JAGIYY010000001.1"/>
</dbReference>